<accession>A0A2T0JZ90</accession>
<keyword evidence="1" id="KW-0812">Transmembrane</keyword>
<dbReference type="Pfam" id="PF08345">
    <property type="entry name" value="YscJ_FliF_C"/>
    <property type="match status" value="2"/>
</dbReference>
<dbReference type="InterPro" id="IPR043427">
    <property type="entry name" value="YscJ/FliF"/>
</dbReference>
<sequence length="279" mass="28567">MIRNRLVALLVGCVLAAGLGTTPGYATPGAGDAAAVHQDRLDRSLQGILDTVVGPGRSTVTTNVELDLDQVTTTSTTYTPGAATVSSLLEKVGAGGGVTRYESSSETRVNALNELRATRLEAPGGIVSLKVAVVIDETAAKGLDLGRVSELVGVAAGIDTRRGDRVTVAALPMHTAPAARAGSPPPSGAGQGAVSRAAVFAAALVVLVLGVVLVFRRRRKPAEAGRREPLRAELEPIAATAHTMPTAVSHRDGGQQRVIESVAPDQAAAQLRGWLGRDG</sequence>
<keyword evidence="2" id="KW-0732">Signal</keyword>
<evidence type="ECO:0000256" key="2">
    <source>
        <dbReference type="SAM" id="SignalP"/>
    </source>
</evidence>
<keyword evidence="4" id="KW-0966">Cell projection</keyword>
<evidence type="ECO:0000313" key="5">
    <source>
        <dbReference type="Proteomes" id="UP000239415"/>
    </source>
</evidence>
<feature type="transmembrane region" description="Helical" evidence="1">
    <location>
        <begin position="193"/>
        <end position="215"/>
    </location>
</feature>
<feature type="domain" description="Flagellar M-ring C-terminal" evidence="3">
    <location>
        <begin position="49"/>
        <end position="87"/>
    </location>
</feature>
<protein>
    <submittedName>
        <fullName evidence="4">Flagellar M-ring protein FliF</fullName>
    </submittedName>
</protein>
<evidence type="ECO:0000256" key="1">
    <source>
        <dbReference type="SAM" id="Phobius"/>
    </source>
</evidence>
<keyword evidence="4" id="KW-0282">Flagellum</keyword>
<dbReference type="InterPro" id="IPR013556">
    <property type="entry name" value="Flag_M-ring_C"/>
</dbReference>
<dbReference type="PANTHER" id="PTHR30046">
    <property type="entry name" value="FLAGELLAR M-RING PROTEIN"/>
    <property type="match status" value="1"/>
</dbReference>
<gene>
    <name evidence="4" type="ORF">CLV67_12259</name>
</gene>
<keyword evidence="1" id="KW-1133">Transmembrane helix</keyword>
<keyword evidence="4" id="KW-0969">Cilium</keyword>
<name>A0A2T0JZ90_9ACTN</name>
<feature type="chain" id="PRO_5015760658" evidence="2">
    <location>
        <begin position="27"/>
        <end position="279"/>
    </location>
</feature>
<feature type="domain" description="Flagellar M-ring C-terminal" evidence="3">
    <location>
        <begin position="96"/>
        <end position="172"/>
    </location>
</feature>
<proteinExistence type="predicted"/>
<keyword evidence="5" id="KW-1185">Reference proteome</keyword>
<keyword evidence="1" id="KW-0472">Membrane</keyword>
<dbReference type="EMBL" id="PVMZ01000022">
    <property type="protein sequence ID" value="PRX15820.1"/>
    <property type="molecule type" value="Genomic_DNA"/>
</dbReference>
<evidence type="ECO:0000259" key="3">
    <source>
        <dbReference type="Pfam" id="PF08345"/>
    </source>
</evidence>
<dbReference type="RefSeq" id="WP_170154178.1">
    <property type="nucleotide sequence ID" value="NZ_BOMO01000022.1"/>
</dbReference>
<dbReference type="Proteomes" id="UP000239415">
    <property type="component" value="Unassembled WGS sequence"/>
</dbReference>
<comment type="caution">
    <text evidence="4">The sequence shown here is derived from an EMBL/GenBank/DDBJ whole genome shotgun (WGS) entry which is preliminary data.</text>
</comment>
<dbReference type="PANTHER" id="PTHR30046:SF0">
    <property type="entry name" value="FLAGELLAR M-RING PROTEIN"/>
    <property type="match status" value="1"/>
</dbReference>
<evidence type="ECO:0000313" key="4">
    <source>
        <dbReference type="EMBL" id="PRX15820.1"/>
    </source>
</evidence>
<reference evidence="4 5" key="1">
    <citation type="submission" date="2018-03" db="EMBL/GenBank/DDBJ databases">
        <title>Genomic Encyclopedia of Archaeal and Bacterial Type Strains, Phase II (KMG-II): from individual species to whole genera.</title>
        <authorList>
            <person name="Goeker M."/>
        </authorList>
    </citation>
    <scope>NUCLEOTIDE SEQUENCE [LARGE SCALE GENOMIC DNA]</scope>
    <source>
        <strain evidence="4 5">DSM 43146</strain>
    </source>
</reference>
<organism evidence="4 5">
    <name type="scientific">Actinoplanes italicus</name>
    <dbReference type="NCBI Taxonomy" id="113567"/>
    <lineage>
        <taxon>Bacteria</taxon>
        <taxon>Bacillati</taxon>
        <taxon>Actinomycetota</taxon>
        <taxon>Actinomycetes</taxon>
        <taxon>Micromonosporales</taxon>
        <taxon>Micromonosporaceae</taxon>
        <taxon>Actinoplanes</taxon>
    </lineage>
</organism>
<dbReference type="AlphaFoldDB" id="A0A2T0JZ90"/>
<feature type="signal peptide" evidence="2">
    <location>
        <begin position="1"/>
        <end position="26"/>
    </location>
</feature>